<evidence type="ECO:0000256" key="1">
    <source>
        <dbReference type="ARBA" id="ARBA00004613"/>
    </source>
</evidence>
<dbReference type="CDD" id="cd10918">
    <property type="entry name" value="CE4_NodB_like_5s_6s"/>
    <property type="match status" value="1"/>
</dbReference>
<evidence type="ECO:0000313" key="4">
    <source>
        <dbReference type="EMBL" id="PRR82134.1"/>
    </source>
</evidence>
<dbReference type="GO" id="GO:0005576">
    <property type="term" value="C:extracellular region"/>
    <property type="evidence" value="ECO:0007669"/>
    <property type="project" value="UniProtKB-SubCell"/>
</dbReference>
<accession>A0A2T0BE50</accession>
<dbReference type="GO" id="GO:0016810">
    <property type="term" value="F:hydrolase activity, acting on carbon-nitrogen (but not peptide) bonds"/>
    <property type="evidence" value="ECO:0007669"/>
    <property type="project" value="InterPro"/>
</dbReference>
<evidence type="ECO:0000313" key="5">
    <source>
        <dbReference type="Proteomes" id="UP000237798"/>
    </source>
</evidence>
<dbReference type="Proteomes" id="UP000237798">
    <property type="component" value="Unassembled WGS sequence"/>
</dbReference>
<dbReference type="RefSeq" id="WP_106010521.1">
    <property type="nucleotide sequence ID" value="NZ_PVXP01000059.1"/>
</dbReference>
<sequence length="302" mass="34916">MIHKKALITVALIFFIVAVSYGIYRIKNYNVNREGKNHDQINLKVNHTKKEDINKNGNQLNTAKGRTFTGENLKYNTQSVPVLYYHSIGYEKGNELRIPKEKFREQIKYLKENGYTALTMDEFYEFLIYNKPIPDKSVLITFDDGYSDNYENAFPILKEFGLKATIFMITSSIDNEKNFLTSSQLKEMENYGIEVESHTVNHDKLDELSYSEQLTTLKNSKDSLEKLLGKKVDYIAYPYGRWNQDTLKASKAAGYKLAFTAAAGWANKDEGLYTLDRVYVSANHDIDEFQRRLTNDNYNSSN</sequence>
<dbReference type="GO" id="GO:0005975">
    <property type="term" value="P:carbohydrate metabolic process"/>
    <property type="evidence" value="ECO:0007669"/>
    <property type="project" value="InterPro"/>
</dbReference>
<evidence type="ECO:0000259" key="3">
    <source>
        <dbReference type="PROSITE" id="PS51677"/>
    </source>
</evidence>
<dbReference type="PANTHER" id="PTHR34216">
    <property type="match status" value="1"/>
</dbReference>
<comment type="subcellular location">
    <subcellularLocation>
        <location evidence="1">Secreted</location>
    </subcellularLocation>
</comment>
<keyword evidence="4" id="KW-0378">Hydrolase</keyword>
<keyword evidence="5" id="KW-1185">Reference proteome</keyword>
<comment type="caution">
    <text evidence="4">The sequence shown here is derived from an EMBL/GenBank/DDBJ whole genome shotgun (WGS) entry which is preliminary data.</text>
</comment>
<name>A0A2T0BE50_9CLOT</name>
<keyword evidence="2" id="KW-0732">Signal</keyword>
<dbReference type="SUPFAM" id="SSF88713">
    <property type="entry name" value="Glycoside hydrolase/deacetylase"/>
    <property type="match status" value="1"/>
</dbReference>
<dbReference type="InterPro" id="IPR011330">
    <property type="entry name" value="Glyco_hydro/deAcase_b/a-brl"/>
</dbReference>
<dbReference type="EMBL" id="PVXP01000059">
    <property type="protein sequence ID" value="PRR82134.1"/>
    <property type="molecule type" value="Genomic_DNA"/>
</dbReference>
<dbReference type="InterPro" id="IPR051398">
    <property type="entry name" value="Polysacch_Deacetylase"/>
</dbReference>
<dbReference type="EC" id="3.5.1.-" evidence="4"/>
<reference evidence="4 5" key="1">
    <citation type="submission" date="2018-03" db="EMBL/GenBank/DDBJ databases">
        <title>Genome sequence of Clostridium luticellarii DSM 29923.</title>
        <authorList>
            <person name="Poehlein A."/>
            <person name="Daniel R."/>
        </authorList>
    </citation>
    <scope>NUCLEOTIDE SEQUENCE [LARGE SCALE GENOMIC DNA]</scope>
    <source>
        <strain evidence="4 5">DSM 29923</strain>
    </source>
</reference>
<dbReference type="AlphaFoldDB" id="A0A2T0BE50"/>
<dbReference type="Gene3D" id="3.20.20.370">
    <property type="entry name" value="Glycoside hydrolase/deacetylase"/>
    <property type="match status" value="1"/>
</dbReference>
<dbReference type="Pfam" id="PF01522">
    <property type="entry name" value="Polysacc_deac_1"/>
    <property type="match status" value="1"/>
</dbReference>
<proteinExistence type="predicted"/>
<dbReference type="InterPro" id="IPR002509">
    <property type="entry name" value="NODB_dom"/>
</dbReference>
<organism evidence="4 5">
    <name type="scientific">Clostridium luticellarii</name>
    <dbReference type="NCBI Taxonomy" id="1691940"/>
    <lineage>
        <taxon>Bacteria</taxon>
        <taxon>Bacillati</taxon>
        <taxon>Bacillota</taxon>
        <taxon>Clostridia</taxon>
        <taxon>Eubacteriales</taxon>
        <taxon>Clostridiaceae</taxon>
        <taxon>Clostridium</taxon>
    </lineage>
</organism>
<protein>
    <submittedName>
        <fullName evidence="4">Poly-beta-1,6-N-acetyl-D-glucosamine N-deacetylase</fullName>
        <ecNumber evidence="4">3.5.1.-</ecNumber>
    </submittedName>
</protein>
<gene>
    <name evidence="4" type="primary">icaB</name>
    <name evidence="4" type="ORF">CLLU_29480</name>
</gene>
<evidence type="ECO:0000256" key="2">
    <source>
        <dbReference type="ARBA" id="ARBA00022729"/>
    </source>
</evidence>
<dbReference type="PANTHER" id="PTHR34216:SF3">
    <property type="entry name" value="POLY-BETA-1,6-N-ACETYL-D-GLUCOSAMINE N-DEACETYLASE"/>
    <property type="match status" value="1"/>
</dbReference>
<dbReference type="PROSITE" id="PS51677">
    <property type="entry name" value="NODB"/>
    <property type="match status" value="1"/>
</dbReference>
<dbReference type="OrthoDB" id="9778320at2"/>
<feature type="domain" description="NodB homology" evidence="3">
    <location>
        <begin position="136"/>
        <end position="302"/>
    </location>
</feature>